<dbReference type="FunFam" id="3.40.50.150:FF:000245">
    <property type="entry name" value="Methyltransferase domain containing protein"/>
    <property type="match status" value="1"/>
</dbReference>
<dbReference type="InterPro" id="IPR029063">
    <property type="entry name" value="SAM-dependent_MTases_sf"/>
</dbReference>
<protein>
    <recommendedName>
        <fullName evidence="6">Alpha N-terminal protein methyltransferase 1</fullName>
        <ecNumber evidence="5">2.1.1.244</ecNumber>
    </recommendedName>
    <alternativeName>
        <fullName evidence="7">X-Pro-Lys N-terminal protein methyltransferase 1</fullName>
    </alternativeName>
</protein>
<comment type="catalytic activity">
    <reaction evidence="10">
        <text>N-terminal L-alanyl-L-prolyl-L-lysyl-[protein] + 3 S-adenosyl-L-methionine = N-terminal N,N,N-trimethyl-L-alanyl-L-prolyl-L-lysyl-[protein] + 3 S-adenosyl-L-homocysteine + 3 H(+)</text>
        <dbReference type="Rhea" id="RHEA:54712"/>
        <dbReference type="Rhea" id="RHEA-COMP:13785"/>
        <dbReference type="Rhea" id="RHEA-COMP:13971"/>
        <dbReference type="ChEBI" id="CHEBI:15378"/>
        <dbReference type="ChEBI" id="CHEBI:57856"/>
        <dbReference type="ChEBI" id="CHEBI:59789"/>
        <dbReference type="ChEBI" id="CHEBI:138057"/>
        <dbReference type="ChEBI" id="CHEBI:138315"/>
        <dbReference type="EC" id="2.1.1.244"/>
    </reaction>
</comment>
<evidence type="ECO:0000313" key="11">
    <source>
        <dbReference type="EMBL" id="ACS87910.1"/>
    </source>
</evidence>
<evidence type="ECO:0000256" key="8">
    <source>
        <dbReference type="ARBA" id="ARBA00047306"/>
    </source>
</evidence>
<dbReference type="PANTHER" id="PTHR12753:SF0">
    <property type="entry name" value="ALPHA N-TERMINAL PROTEIN METHYLTRANSFERASE 1"/>
    <property type="match status" value="1"/>
</dbReference>
<dbReference type="GO" id="GO:0032259">
    <property type="term" value="P:methylation"/>
    <property type="evidence" value="ECO:0007669"/>
    <property type="project" value="UniProtKB-KW"/>
</dbReference>
<gene>
    <name evidence="11" type="ORF">LSFL1N19_09</name>
</gene>
<comment type="similarity">
    <text evidence="1">Belongs to the methyltransferase superfamily. NTM1 family.</text>
</comment>
<dbReference type="PANTHER" id="PTHR12753">
    <property type="entry name" value="AD-003 - RELATED"/>
    <property type="match status" value="1"/>
</dbReference>
<dbReference type="Pfam" id="PF05891">
    <property type="entry name" value="Methyltransf_PK"/>
    <property type="match status" value="1"/>
</dbReference>
<evidence type="ECO:0000256" key="6">
    <source>
        <dbReference type="ARBA" id="ARBA00039449"/>
    </source>
</evidence>
<proteinExistence type="inferred from homology"/>
<dbReference type="InterPro" id="IPR008576">
    <property type="entry name" value="MeTrfase_NTM1"/>
</dbReference>
<comment type="catalytic activity">
    <reaction evidence="9">
        <text>N-terminal L-prolyl-L-prolyl-L-lysyl-[protein] + 2 S-adenosyl-L-methionine = N-terminal N,N-dimethyl-L-prolyl-L-prolyl-L-lysyl-[protein] + 2 S-adenosyl-L-homocysteine + 2 H(+)</text>
        <dbReference type="Rhea" id="RHEA:54736"/>
        <dbReference type="Rhea" id="RHEA-COMP:13787"/>
        <dbReference type="Rhea" id="RHEA-COMP:13974"/>
        <dbReference type="ChEBI" id="CHEBI:15378"/>
        <dbReference type="ChEBI" id="CHEBI:57856"/>
        <dbReference type="ChEBI" id="CHEBI:59789"/>
        <dbReference type="ChEBI" id="CHEBI:138059"/>
        <dbReference type="ChEBI" id="CHEBI:138318"/>
        <dbReference type="EC" id="2.1.1.244"/>
    </reaction>
</comment>
<sequence>MQRAACDEIRHVQCLPRLLTATMLYERMSAENDTDTNSNRITPPNTDIPILGVEEGILFSCQTHSPPPFITCPLCASWRLSRFFSANFSTGSYNKAPLPLHFLLTFAHRQRRSPQARYLRGPVLPFRIKTFILRRRLFPCEARGFLLSCTPAALMPSKHAAAPRGIPISGGDTEGKTYRSTDEMWKAELFGDLYDPQKGWYGKALEHWRNVPATISGVLGGMDHIHDIDIRGSRAFIESLPDRGTNRALDCGAGIGRIAKNLLTSMYTTTDLLEPVEHMLEQAKEELKGLPVGEFILTSMETAKLPPKTYDLIVIQWTAIYLTDDDFVRFFKHCQEALTPQGYIFFKENCASGNRFLVDKDDSSLTRSDVHYKRLFSSCGVRVVKEAFQGEWPADLFAVKMYALK</sequence>
<comment type="catalytic activity">
    <reaction evidence="8">
        <text>N-terminal L-seryl-L-prolyl-L-lysyl-[protein] + 3 S-adenosyl-L-methionine = N-terminal N,N,N-trimethyl-L-seryl-L-prolyl-L-lysyl-[protein] + 3 S-adenosyl-L-homocysteine + 3 H(+)</text>
        <dbReference type="Rhea" id="RHEA:54724"/>
        <dbReference type="Rhea" id="RHEA-COMP:13789"/>
        <dbReference type="Rhea" id="RHEA-COMP:13973"/>
        <dbReference type="ChEBI" id="CHEBI:15378"/>
        <dbReference type="ChEBI" id="CHEBI:57856"/>
        <dbReference type="ChEBI" id="CHEBI:59789"/>
        <dbReference type="ChEBI" id="CHEBI:138061"/>
        <dbReference type="ChEBI" id="CHEBI:138317"/>
        <dbReference type="EC" id="2.1.1.244"/>
    </reaction>
</comment>
<dbReference type="GO" id="GO:0071885">
    <property type="term" value="F:N-terminal protein N-methyltransferase activity"/>
    <property type="evidence" value="ECO:0007669"/>
    <property type="project" value="UniProtKB-EC"/>
</dbReference>
<accession>C6K3X1</accession>
<dbReference type="AlphaFoldDB" id="C6K3X1"/>
<dbReference type="Gene3D" id="3.40.50.150">
    <property type="entry name" value="Vaccinia Virus protein VP39"/>
    <property type="match status" value="1"/>
</dbReference>
<evidence type="ECO:0000256" key="1">
    <source>
        <dbReference type="ARBA" id="ARBA00009059"/>
    </source>
</evidence>
<evidence type="ECO:0000256" key="3">
    <source>
        <dbReference type="ARBA" id="ARBA00022679"/>
    </source>
</evidence>
<keyword evidence="2" id="KW-0489">Methyltransferase</keyword>
<evidence type="ECO:0000256" key="5">
    <source>
        <dbReference type="ARBA" id="ARBA00039112"/>
    </source>
</evidence>
<keyword evidence="3" id="KW-0808">Transferase</keyword>
<evidence type="ECO:0000256" key="7">
    <source>
        <dbReference type="ARBA" id="ARBA00043129"/>
    </source>
</evidence>
<organism evidence="11">
    <name type="scientific">Leptomonas seymouri</name>
    <dbReference type="NCBI Taxonomy" id="5684"/>
    <lineage>
        <taxon>Eukaryota</taxon>
        <taxon>Discoba</taxon>
        <taxon>Euglenozoa</taxon>
        <taxon>Kinetoplastea</taxon>
        <taxon>Metakinetoplastina</taxon>
        <taxon>Trypanosomatida</taxon>
        <taxon>Trypanosomatidae</taxon>
        <taxon>Leishmaniinae</taxon>
        <taxon>Leptomonas</taxon>
    </lineage>
</organism>
<evidence type="ECO:0000256" key="9">
    <source>
        <dbReference type="ARBA" id="ARBA00047885"/>
    </source>
</evidence>
<dbReference type="VEuPathDB" id="TriTrypDB:Lsey_0042_0050"/>
<evidence type="ECO:0000256" key="2">
    <source>
        <dbReference type="ARBA" id="ARBA00022603"/>
    </source>
</evidence>
<name>C6K3X1_LEPSE</name>
<dbReference type="EC" id="2.1.1.244" evidence="5"/>
<keyword evidence="4" id="KW-0949">S-adenosyl-L-methionine</keyword>
<dbReference type="SUPFAM" id="SSF53335">
    <property type="entry name" value="S-adenosyl-L-methionine-dependent methyltransferases"/>
    <property type="match status" value="1"/>
</dbReference>
<evidence type="ECO:0000256" key="10">
    <source>
        <dbReference type="ARBA" id="ARBA00048167"/>
    </source>
</evidence>
<dbReference type="EMBL" id="GQ153670">
    <property type="protein sequence ID" value="ACS87910.1"/>
    <property type="molecule type" value="Genomic_DNA"/>
</dbReference>
<reference evidence="11" key="1">
    <citation type="submission" date="2009-05" db="EMBL/GenBank/DDBJ databases">
        <title>The evolution of amastin surface glycoproteins in trypanosomatid parasites.</title>
        <authorList>
            <person name="Jackson A.P."/>
        </authorList>
    </citation>
    <scope>NUCLEOTIDE SEQUENCE</scope>
    <source>
        <strain evidence="11">ATCC 30220</strain>
    </source>
</reference>
<dbReference type="CDD" id="cd02440">
    <property type="entry name" value="AdoMet_MTases"/>
    <property type="match status" value="1"/>
</dbReference>
<dbReference type="GO" id="GO:0005737">
    <property type="term" value="C:cytoplasm"/>
    <property type="evidence" value="ECO:0007669"/>
    <property type="project" value="TreeGrafter"/>
</dbReference>
<evidence type="ECO:0000256" key="4">
    <source>
        <dbReference type="ARBA" id="ARBA00022691"/>
    </source>
</evidence>